<organism evidence="1 2">
    <name type="scientific">Arthrobacter citreus</name>
    <dbReference type="NCBI Taxonomy" id="1670"/>
    <lineage>
        <taxon>Bacteria</taxon>
        <taxon>Bacillati</taxon>
        <taxon>Actinomycetota</taxon>
        <taxon>Actinomycetes</taxon>
        <taxon>Micrococcales</taxon>
        <taxon>Micrococcaceae</taxon>
        <taxon>Arthrobacter</taxon>
    </lineage>
</organism>
<sequence>MINVDAPLPEDLFAALPGEDAVLGHEVAVNCDRWQDALSTRGLPLMQGVLTGPGVTKISRAEVFELGSREITPANAFQLVYYSLAWGLGRRAPRLHQRLNALAAHQDRAGELLAEAWRAVRNGEPAGNVYSVLTTNRGAGRIPWFGPAFSTKFLYFAQGQEAPPRYVILDQVVARNLSDVWPDAPKTARFPDTYARYCAVVGSWAEQASERMDGARKVRADEIEFVLFNRR</sequence>
<evidence type="ECO:0000313" key="1">
    <source>
        <dbReference type="EMBL" id="WZP17342.1"/>
    </source>
</evidence>
<evidence type="ECO:0000313" key="2">
    <source>
        <dbReference type="Proteomes" id="UP001448858"/>
    </source>
</evidence>
<dbReference type="Proteomes" id="UP001448858">
    <property type="component" value="Chromosome"/>
</dbReference>
<gene>
    <name evidence="1" type="ORF">AAE021_07225</name>
</gene>
<dbReference type="RefSeq" id="WP_342024939.1">
    <property type="nucleotide sequence ID" value="NZ_CP151657.1"/>
</dbReference>
<keyword evidence="2" id="KW-1185">Reference proteome</keyword>
<proteinExistence type="predicted"/>
<dbReference type="InterPro" id="IPR048868">
    <property type="entry name" value="OGG-like_put"/>
</dbReference>
<name>A0ABZ3A2V1_9MICC</name>
<protein>
    <submittedName>
        <fullName evidence="1">Uncharacterized protein</fullName>
    </submittedName>
</protein>
<dbReference type="Pfam" id="PF21790">
    <property type="entry name" value="OGG"/>
    <property type="match status" value="1"/>
</dbReference>
<reference evidence="1 2" key="1">
    <citation type="submission" date="2024-04" db="EMBL/GenBank/DDBJ databases">
        <title>Arthrobacter sp. from Plains bison fecal sample.</title>
        <authorList>
            <person name="Ruzzini A."/>
        </authorList>
    </citation>
    <scope>NUCLEOTIDE SEQUENCE [LARGE SCALE GENOMIC DNA]</scope>
    <source>
        <strain evidence="1 2">EINP1</strain>
    </source>
</reference>
<accession>A0ABZ3A2V1</accession>
<dbReference type="EMBL" id="CP151657">
    <property type="protein sequence ID" value="WZP17342.1"/>
    <property type="molecule type" value="Genomic_DNA"/>
</dbReference>